<feature type="compositionally biased region" description="Basic and acidic residues" evidence="1">
    <location>
        <begin position="121"/>
        <end position="130"/>
    </location>
</feature>
<organism evidence="2 3">
    <name type="scientific">Scophthalmus maximus</name>
    <name type="common">Turbot</name>
    <name type="synonym">Psetta maxima</name>
    <dbReference type="NCBI Taxonomy" id="52904"/>
    <lineage>
        <taxon>Eukaryota</taxon>
        <taxon>Metazoa</taxon>
        <taxon>Chordata</taxon>
        <taxon>Craniata</taxon>
        <taxon>Vertebrata</taxon>
        <taxon>Euteleostomi</taxon>
        <taxon>Actinopterygii</taxon>
        <taxon>Neopterygii</taxon>
        <taxon>Teleostei</taxon>
        <taxon>Neoteleostei</taxon>
        <taxon>Acanthomorphata</taxon>
        <taxon>Carangaria</taxon>
        <taxon>Pleuronectiformes</taxon>
        <taxon>Pleuronectoidei</taxon>
        <taxon>Scophthalmidae</taxon>
        <taxon>Scophthalmus</taxon>
    </lineage>
</organism>
<name>A0A6A4T039_SCOMX</name>
<feature type="region of interest" description="Disordered" evidence="1">
    <location>
        <begin position="213"/>
        <end position="237"/>
    </location>
</feature>
<evidence type="ECO:0000256" key="1">
    <source>
        <dbReference type="SAM" id="MobiDB-lite"/>
    </source>
</evidence>
<dbReference type="EMBL" id="VEVO01000006">
    <property type="protein sequence ID" value="KAF0040846.1"/>
    <property type="molecule type" value="Genomic_DNA"/>
</dbReference>
<feature type="compositionally biased region" description="Acidic residues" evidence="1">
    <location>
        <begin position="150"/>
        <end position="160"/>
    </location>
</feature>
<protein>
    <submittedName>
        <fullName evidence="2">Uncharacterized protein</fullName>
    </submittedName>
</protein>
<reference evidence="2 3" key="1">
    <citation type="submission" date="2019-06" db="EMBL/GenBank/DDBJ databases">
        <title>Draft genomes of female and male turbot (Scophthalmus maximus).</title>
        <authorList>
            <person name="Xu H."/>
            <person name="Xu X.-W."/>
            <person name="Shao C."/>
            <person name="Chen S."/>
        </authorList>
    </citation>
    <scope>NUCLEOTIDE SEQUENCE [LARGE SCALE GENOMIC DNA]</scope>
    <source>
        <strain evidence="2">Ysfricsl-2016a</strain>
        <tissue evidence="2">Blood</tissue>
    </source>
</reference>
<feature type="compositionally biased region" description="Polar residues" evidence="1">
    <location>
        <begin position="228"/>
        <end position="237"/>
    </location>
</feature>
<accession>A0A6A4T039</accession>
<dbReference type="AlphaFoldDB" id="A0A6A4T039"/>
<dbReference type="Proteomes" id="UP000438429">
    <property type="component" value="Unassembled WGS sequence"/>
</dbReference>
<comment type="caution">
    <text evidence="2">The sequence shown here is derived from an EMBL/GenBank/DDBJ whole genome shotgun (WGS) entry which is preliminary data.</text>
</comment>
<feature type="region of interest" description="Disordered" evidence="1">
    <location>
        <begin position="49"/>
        <end position="163"/>
    </location>
</feature>
<gene>
    <name evidence="2" type="ORF">F2P81_006744</name>
</gene>
<evidence type="ECO:0000313" key="2">
    <source>
        <dbReference type="EMBL" id="KAF0040846.1"/>
    </source>
</evidence>
<feature type="compositionally biased region" description="Basic and acidic residues" evidence="1">
    <location>
        <begin position="62"/>
        <end position="71"/>
    </location>
</feature>
<sequence>MSKFADMCVLTFCSFGKGSGDFHFRSESSFSQRQTFVLIATLYPPVNIRNSANVSSEDDNTETERRRREQEVGSLGDLDGAEDNAPDDHSLSGEEGGVSDPEESVEGDSCSPPTYTPLYNEEPRTQDERGGGGANNGDRDERGPIHSGGEEEDGEEDEEEASRWRGPVVAAIVHVHVHDKWFFFTACHDDTFPHKPDEREGNVNRLLVGNKQGLSPGSVGDIPHRLSLSGSGDQKVF</sequence>
<proteinExistence type="predicted"/>
<evidence type="ECO:0000313" key="3">
    <source>
        <dbReference type="Proteomes" id="UP000438429"/>
    </source>
</evidence>